<organism evidence="2 3">
    <name type="scientific">Smittium simulii</name>
    <dbReference type="NCBI Taxonomy" id="133385"/>
    <lineage>
        <taxon>Eukaryota</taxon>
        <taxon>Fungi</taxon>
        <taxon>Fungi incertae sedis</taxon>
        <taxon>Zoopagomycota</taxon>
        <taxon>Kickxellomycotina</taxon>
        <taxon>Harpellomycetes</taxon>
        <taxon>Harpellales</taxon>
        <taxon>Legeriomycetaceae</taxon>
        <taxon>Smittium</taxon>
    </lineage>
</organism>
<dbReference type="Proteomes" id="UP000245383">
    <property type="component" value="Unassembled WGS sequence"/>
</dbReference>
<dbReference type="EMBL" id="MBFR01000115">
    <property type="protein sequence ID" value="PVU93789.1"/>
    <property type="molecule type" value="Genomic_DNA"/>
</dbReference>
<keyword evidence="3" id="KW-1185">Reference proteome</keyword>
<comment type="caution">
    <text evidence="2">The sequence shown here is derived from an EMBL/GenBank/DDBJ whole genome shotgun (WGS) entry which is preliminary data.</text>
</comment>
<name>A0A2T9YN96_9FUNG</name>
<reference evidence="2 3" key="1">
    <citation type="journal article" date="2018" name="MBio">
        <title>Comparative Genomics Reveals the Core Gene Toolbox for the Fungus-Insect Symbiosis.</title>
        <authorList>
            <person name="Wang Y."/>
            <person name="Stata M."/>
            <person name="Wang W."/>
            <person name="Stajich J.E."/>
            <person name="White M.M."/>
            <person name="Moncalvo J.M."/>
        </authorList>
    </citation>
    <scope>NUCLEOTIDE SEQUENCE [LARGE SCALE GENOMIC DNA]</scope>
    <source>
        <strain evidence="2 3">SWE-8-4</strain>
    </source>
</reference>
<dbReference type="OrthoDB" id="10680597at2759"/>
<sequence length="784" mass="88787">MKNNPNFSNNFSETYPNFQPNSSLPPINPKTLTSSFPNLHPQKNNFRTHHPQSRTSVSGTDRKYSSCFPVHDLSNYILNPSDNASHHITESFVPKTIQGMLFDNDLSLSLNLHRNTCSLICKDNAASSLANSTHYSVSSGSRASWNFFNDEDSDLSESSSIYSYFSEYSSNILKSAQNSYKKKLNSVDANFPNHFLHLEAPSTSLYSHVRSASFTNQKPIKTSKHFRNYSSLCSNYSLEHSNNNKHSLFTDCAAYPNSVFDAQHNDNTISYTHPHENQLEPLKNSYYTDCNNKNVFSLQHETQPPIDSQSFNKFNYNNCPADFKSHLNNNHCQTTSININSLQDQVFKSIQNHNFSNVKYSDNNNIDLDLLHNNTNCDPDINDHQDFFSEHLDKTAFPKSVYNQNLSNTPKSLPYINSENLSPTFTFFDRSDIRNHSYKDPIFDLYSSPPSSSFIPTKGILYFSLFFANMSTSVASPLLTAYTIDKLVDNVLYLLIKKLKKNTAARKLSASLSLFGASVIFNLLANYLNRLLYLATLKQLAESKNPRSQSESFFSLDISLFLSKNIQKISCAALFGYLISFKFSKKYLAGLTLYHIFSTLLIDFSFFNPIIFPAADSLNHIQAELLDADKEQIMYEKQFINGSGLNNTANSSVYYSKMPFLNFSNYLSNQPTSIRANFSYLLSKLNIELSHDLDLKKIESSIFFSIESLEYLQNSMYFIFSVLLPQYHTLKLIAGSSNSSTKSSKETSSISDILKSSLYVLSYSSSLSPVISDILGIIFHSKNS</sequence>
<proteinExistence type="predicted"/>
<evidence type="ECO:0000256" key="1">
    <source>
        <dbReference type="SAM" id="MobiDB-lite"/>
    </source>
</evidence>
<feature type="region of interest" description="Disordered" evidence="1">
    <location>
        <begin position="1"/>
        <end position="61"/>
    </location>
</feature>
<dbReference type="AlphaFoldDB" id="A0A2T9YN96"/>
<evidence type="ECO:0000313" key="3">
    <source>
        <dbReference type="Proteomes" id="UP000245383"/>
    </source>
</evidence>
<gene>
    <name evidence="2" type="ORF">BB561_003046</name>
</gene>
<evidence type="ECO:0000313" key="2">
    <source>
        <dbReference type="EMBL" id="PVU93789.1"/>
    </source>
</evidence>
<accession>A0A2T9YN96</accession>
<feature type="compositionally biased region" description="Polar residues" evidence="1">
    <location>
        <begin position="1"/>
        <end position="45"/>
    </location>
</feature>
<protein>
    <submittedName>
        <fullName evidence="2">Uncharacterized protein</fullName>
    </submittedName>
</protein>